<gene>
    <name evidence="1" type="ORF">RHMOL_Rhmol05G0139700</name>
</gene>
<comment type="caution">
    <text evidence="1">The sequence shown here is derived from an EMBL/GenBank/DDBJ whole genome shotgun (WGS) entry which is preliminary data.</text>
</comment>
<proteinExistence type="predicted"/>
<evidence type="ECO:0000313" key="1">
    <source>
        <dbReference type="EMBL" id="KAI8554998.1"/>
    </source>
</evidence>
<keyword evidence="2" id="KW-1185">Reference proteome</keyword>
<dbReference type="Proteomes" id="UP001062846">
    <property type="component" value="Chromosome 5"/>
</dbReference>
<organism evidence="1 2">
    <name type="scientific">Rhododendron molle</name>
    <name type="common">Chinese azalea</name>
    <name type="synonym">Azalea mollis</name>
    <dbReference type="NCBI Taxonomy" id="49168"/>
    <lineage>
        <taxon>Eukaryota</taxon>
        <taxon>Viridiplantae</taxon>
        <taxon>Streptophyta</taxon>
        <taxon>Embryophyta</taxon>
        <taxon>Tracheophyta</taxon>
        <taxon>Spermatophyta</taxon>
        <taxon>Magnoliopsida</taxon>
        <taxon>eudicotyledons</taxon>
        <taxon>Gunneridae</taxon>
        <taxon>Pentapetalae</taxon>
        <taxon>asterids</taxon>
        <taxon>Ericales</taxon>
        <taxon>Ericaceae</taxon>
        <taxon>Ericoideae</taxon>
        <taxon>Rhodoreae</taxon>
        <taxon>Rhododendron</taxon>
    </lineage>
</organism>
<sequence>MKSKTHCTQPSMADDSNGGGGRDVVGRPWDKVAVHGTREKGWKSKQRCNSWHGLLRALVQRLQRATATGLTRG</sequence>
<protein>
    <submittedName>
        <fullName evidence="1">Uncharacterized protein</fullName>
    </submittedName>
</protein>
<dbReference type="EMBL" id="CM046392">
    <property type="protein sequence ID" value="KAI8554998.1"/>
    <property type="molecule type" value="Genomic_DNA"/>
</dbReference>
<name>A0ACC0NQX0_RHOML</name>
<evidence type="ECO:0000313" key="2">
    <source>
        <dbReference type="Proteomes" id="UP001062846"/>
    </source>
</evidence>
<reference evidence="1" key="1">
    <citation type="submission" date="2022-02" db="EMBL/GenBank/DDBJ databases">
        <title>Plant Genome Project.</title>
        <authorList>
            <person name="Zhang R.-G."/>
        </authorList>
    </citation>
    <scope>NUCLEOTIDE SEQUENCE</scope>
    <source>
        <strain evidence="1">AT1</strain>
    </source>
</reference>
<accession>A0ACC0NQX0</accession>